<dbReference type="PANTHER" id="PTHR33265">
    <property type="entry name" value="AVR9/CF-9 RAPIDLY ELICITED PROTEIN-RELATED"/>
    <property type="match status" value="1"/>
</dbReference>
<dbReference type="EMBL" id="JAVXUO010002601">
    <property type="protein sequence ID" value="KAK2971138.1"/>
    <property type="molecule type" value="Genomic_DNA"/>
</dbReference>
<keyword evidence="2" id="KW-1185">Reference proteome</keyword>
<dbReference type="AlphaFoldDB" id="A0AA88QQF0"/>
<proteinExistence type="predicted"/>
<accession>A0AA88QQF0</accession>
<dbReference type="Proteomes" id="UP001187471">
    <property type="component" value="Unassembled WGS sequence"/>
</dbReference>
<comment type="caution">
    <text evidence="1">The sequence shown here is derived from an EMBL/GenBank/DDBJ whole genome shotgun (WGS) entry which is preliminary data.</text>
</comment>
<name>A0AA88QQF0_9ASTE</name>
<evidence type="ECO:0000313" key="2">
    <source>
        <dbReference type="Proteomes" id="UP001187471"/>
    </source>
</evidence>
<protein>
    <recommendedName>
        <fullName evidence="3">Avr9/Cf-9 rapidly elicited protein 146</fullName>
    </recommendedName>
</protein>
<evidence type="ECO:0000313" key="1">
    <source>
        <dbReference type="EMBL" id="KAK2971138.1"/>
    </source>
</evidence>
<evidence type="ECO:0008006" key="3">
    <source>
        <dbReference type="Google" id="ProtNLM"/>
    </source>
</evidence>
<dbReference type="Pfam" id="PF05553">
    <property type="entry name" value="DUF761"/>
    <property type="match status" value="1"/>
</dbReference>
<dbReference type="PANTHER" id="PTHR33265:SF8">
    <property type="entry name" value="AVR9_CF-9 RAPIDLY ELICITED PROTEIN 146"/>
    <property type="match status" value="1"/>
</dbReference>
<sequence length="204" mass="22801">MEPNLPVMAKKFWSTIRVLFYMLRKGMSKRKLMLDLNMMMKRGKIAGEKALHNLMFHHHHSSSSSSATSSRRSHDGRLSFPAPPGEYEFSCSNSPIFSFHLMGKLRGHNHHHSSFFSCANSPTTDDDVATVTAVMKSLEMLNSAAASPALPGFGKSPMVRQLRVTDSPFPLSNAAGDSHVDEAAEEFILRFYNDLRTQSRTPSR</sequence>
<dbReference type="InterPro" id="IPR008480">
    <property type="entry name" value="DUF761_pln"/>
</dbReference>
<organism evidence="1 2">
    <name type="scientific">Escallonia rubra</name>
    <dbReference type="NCBI Taxonomy" id="112253"/>
    <lineage>
        <taxon>Eukaryota</taxon>
        <taxon>Viridiplantae</taxon>
        <taxon>Streptophyta</taxon>
        <taxon>Embryophyta</taxon>
        <taxon>Tracheophyta</taxon>
        <taxon>Spermatophyta</taxon>
        <taxon>Magnoliopsida</taxon>
        <taxon>eudicotyledons</taxon>
        <taxon>Gunneridae</taxon>
        <taxon>Pentapetalae</taxon>
        <taxon>asterids</taxon>
        <taxon>campanulids</taxon>
        <taxon>Escalloniales</taxon>
        <taxon>Escalloniaceae</taxon>
        <taxon>Escallonia</taxon>
    </lineage>
</organism>
<gene>
    <name evidence="1" type="ORF">RJ640_008562</name>
</gene>
<reference evidence="1" key="1">
    <citation type="submission" date="2022-12" db="EMBL/GenBank/DDBJ databases">
        <title>Draft genome assemblies for two species of Escallonia (Escalloniales).</title>
        <authorList>
            <person name="Chanderbali A."/>
            <person name="Dervinis C."/>
            <person name="Anghel I."/>
            <person name="Soltis D."/>
            <person name="Soltis P."/>
            <person name="Zapata F."/>
        </authorList>
    </citation>
    <scope>NUCLEOTIDE SEQUENCE</scope>
    <source>
        <strain evidence="1">UCBG92.1500</strain>
        <tissue evidence="1">Leaf</tissue>
    </source>
</reference>